<keyword evidence="3" id="KW-1185">Reference proteome</keyword>
<proteinExistence type="predicted"/>
<dbReference type="EMBL" id="SMFQ01000004">
    <property type="protein sequence ID" value="TCJ84753.1"/>
    <property type="molecule type" value="Genomic_DNA"/>
</dbReference>
<name>A0A4R1EU35_9GAMM</name>
<dbReference type="AlphaFoldDB" id="A0A4R1EU35"/>
<protein>
    <submittedName>
        <fullName evidence="2">Uncharacterized protein</fullName>
    </submittedName>
</protein>
<sequence length="115" mass="13022">MKILLGWILFTSLLSMAIVFKAPDFLPIGERSGAMISQSSQLQLLDDLISQDEIDSKKLQERQLALKLRYKNSVANAQLETLPITSLFFALVGLNILNIVLILVFLLFMRKKKDL</sequence>
<evidence type="ECO:0000313" key="3">
    <source>
        <dbReference type="Proteomes" id="UP000294887"/>
    </source>
</evidence>
<evidence type="ECO:0000256" key="1">
    <source>
        <dbReference type="SAM" id="Phobius"/>
    </source>
</evidence>
<feature type="transmembrane region" description="Helical" evidence="1">
    <location>
        <begin position="87"/>
        <end position="109"/>
    </location>
</feature>
<gene>
    <name evidence="2" type="ORF">EV695_2714</name>
</gene>
<dbReference type="Proteomes" id="UP000294887">
    <property type="component" value="Unassembled WGS sequence"/>
</dbReference>
<comment type="caution">
    <text evidence="2">The sequence shown here is derived from an EMBL/GenBank/DDBJ whole genome shotgun (WGS) entry which is preliminary data.</text>
</comment>
<keyword evidence="1" id="KW-0472">Membrane</keyword>
<keyword evidence="1" id="KW-1133">Transmembrane helix</keyword>
<accession>A0A4R1EU35</accession>
<evidence type="ECO:0000313" key="2">
    <source>
        <dbReference type="EMBL" id="TCJ84753.1"/>
    </source>
</evidence>
<reference evidence="2 3" key="1">
    <citation type="submission" date="2019-03" db="EMBL/GenBank/DDBJ databases">
        <title>Genomic Encyclopedia of Type Strains, Phase IV (KMG-IV): sequencing the most valuable type-strain genomes for metagenomic binning, comparative biology and taxonomic classification.</title>
        <authorList>
            <person name="Goeker M."/>
        </authorList>
    </citation>
    <scope>NUCLEOTIDE SEQUENCE [LARGE SCALE GENOMIC DNA]</scope>
    <source>
        <strain evidence="2 3">DSM 24830</strain>
    </source>
</reference>
<organism evidence="2 3">
    <name type="scientific">Cocleimonas flava</name>
    <dbReference type="NCBI Taxonomy" id="634765"/>
    <lineage>
        <taxon>Bacteria</taxon>
        <taxon>Pseudomonadati</taxon>
        <taxon>Pseudomonadota</taxon>
        <taxon>Gammaproteobacteria</taxon>
        <taxon>Thiotrichales</taxon>
        <taxon>Thiotrichaceae</taxon>
        <taxon>Cocleimonas</taxon>
    </lineage>
</organism>
<dbReference type="RefSeq" id="WP_131906492.1">
    <property type="nucleotide sequence ID" value="NZ_BAAAFU010000006.1"/>
</dbReference>
<keyword evidence="1" id="KW-0812">Transmembrane</keyword>